<organism evidence="8 9">
    <name type="scientific">Luteimicrobium xylanilyticum</name>
    <dbReference type="NCBI Taxonomy" id="1133546"/>
    <lineage>
        <taxon>Bacteria</taxon>
        <taxon>Bacillati</taxon>
        <taxon>Actinomycetota</taxon>
        <taxon>Actinomycetes</taxon>
        <taxon>Micrococcales</taxon>
        <taxon>Luteimicrobium</taxon>
    </lineage>
</organism>
<proteinExistence type="predicted"/>
<evidence type="ECO:0000256" key="3">
    <source>
        <dbReference type="ARBA" id="ARBA00023015"/>
    </source>
</evidence>
<evidence type="ECO:0000256" key="5">
    <source>
        <dbReference type="ARBA" id="ARBA00023163"/>
    </source>
</evidence>
<dbReference type="PANTHER" id="PTHR30363">
    <property type="entry name" value="HTH-TYPE TRANSCRIPTIONAL REGULATOR SRLR-RELATED"/>
    <property type="match status" value="1"/>
</dbReference>
<evidence type="ECO:0000256" key="4">
    <source>
        <dbReference type="ARBA" id="ARBA00023125"/>
    </source>
</evidence>
<reference evidence="8 9" key="1">
    <citation type="submission" date="2019-10" db="EMBL/GenBank/DDBJ databases">
        <title>Genome sequence of Luteimicrobium xylanilyticum HY-24.</title>
        <authorList>
            <person name="Kim D.Y."/>
            <person name="Park H.-Y."/>
        </authorList>
    </citation>
    <scope>NUCLEOTIDE SEQUENCE [LARGE SCALE GENOMIC DNA]</scope>
    <source>
        <strain evidence="8 9">HY-24</strain>
    </source>
</reference>
<dbReference type="GO" id="GO:0003700">
    <property type="term" value="F:DNA-binding transcription factor activity"/>
    <property type="evidence" value="ECO:0007669"/>
    <property type="project" value="InterPro"/>
</dbReference>
<keyword evidence="5" id="KW-0804">Transcription</keyword>
<dbReference type="InterPro" id="IPR001034">
    <property type="entry name" value="DeoR_HTH"/>
</dbReference>
<dbReference type="SUPFAM" id="SSF100950">
    <property type="entry name" value="NagB/RpiA/CoA transferase-like"/>
    <property type="match status" value="1"/>
</dbReference>
<dbReference type="Gene3D" id="3.40.50.1360">
    <property type="match status" value="1"/>
</dbReference>
<dbReference type="RefSeq" id="WP_036949456.1">
    <property type="nucleotide sequence ID" value="NZ_BAABIH010000020.1"/>
</dbReference>
<evidence type="ECO:0000256" key="2">
    <source>
        <dbReference type="ARBA" id="ARBA00022491"/>
    </source>
</evidence>
<evidence type="ECO:0000256" key="1">
    <source>
        <dbReference type="ARBA" id="ARBA00021390"/>
    </source>
</evidence>
<dbReference type="InterPro" id="IPR036388">
    <property type="entry name" value="WH-like_DNA-bd_sf"/>
</dbReference>
<keyword evidence="2" id="KW-0678">Repressor</keyword>
<dbReference type="GO" id="GO:0003677">
    <property type="term" value="F:DNA binding"/>
    <property type="evidence" value="ECO:0007669"/>
    <property type="project" value="UniProtKB-KW"/>
</dbReference>
<comment type="function">
    <text evidence="6">Repressor of the lactose catabolism operon. Galactose-6-phosphate is the inducer.</text>
</comment>
<dbReference type="SMART" id="SM00420">
    <property type="entry name" value="HTH_DEOR"/>
    <property type="match status" value="1"/>
</dbReference>
<feature type="domain" description="HTH deoR-type" evidence="7">
    <location>
        <begin position="6"/>
        <end position="61"/>
    </location>
</feature>
<gene>
    <name evidence="8" type="ORF">KDY119_02340</name>
</gene>
<dbReference type="OrthoDB" id="7688673at2"/>
<keyword evidence="3" id="KW-0805">Transcription regulation</keyword>
<dbReference type="PRINTS" id="PR00037">
    <property type="entry name" value="HTHLACR"/>
</dbReference>
<dbReference type="InterPro" id="IPR037171">
    <property type="entry name" value="NagB/RpiA_transferase-like"/>
</dbReference>
<dbReference type="AlphaFoldDB" id="A0A5P9QCH4"/>
<dbReference type="PANTHER" id="PTHR30363:SF4">
    <property type="entry name" value="GLYCEROL-3-PHOSPHATE REGULON REPRESSOR"/>
    <property type="match status" value="1"/>
</dbReference>
<dbReference type="EMBL" id="CP045529">
    <property type="protein sequence ID" value="QFU98820.1"/>
    <property type="molecule type" value="Genomic_DNA"/>
</dbReference>
<protein>
    <recommendedName>
        <fullName evidence="1">Lactose phosphotransferase system repressor</fullName>
    </recommendedName>
</protein>
<dbReference type="InterPro" id="IPR018356">
    <property type="entry name" value="Tscrpt_reg_HTH_DeoR_CS"/>
</dbReference>
<dbReference type="SMART" id="SM01134">
    <property type="entry name" value="DeoRC"/>
    <property type="match status" value="1"/>
</dbReference>
<dbReference type="InterPro" id="IPR014036">
    <property type="entry name" value="DeoR-like_C"/>
</dbReference>
<dbReference type="InterPro" id="IPR050313">
    <property type="entry name" value="Carb_Metab_HTH_regulators"/>
</dbReference>
<dbReference type="Gene3D" id="1.10.10.10">
    <property type="entry name" value="Winged helix-like DNA-binding domain superfamily/Winged helix DNA-binding domain"/>
    <property type="match status" value="1"/>
</dbReference>
<keyword evidence="9" id="KW-1185">Reference proteome</keyword>
<accession>A0A5P9QCH4</accession>
<evidence type="ECO:0000259" key="7">
    <source>
        <dbReference type="PROSITE" id="PS51000"/>
    </source>
</evidence>
<dbReference type="InterPro" id="IPR011991">
    <property type="entry name" value="ArsR-like_HTH"/>
</dbReference>
<name>A0A5P9QCH4_9MICO</name>
<dbReference type="SUPFAM" id="SSF46785">
    <property type="entry name" value="Winged helix' DNA-binding domain"/>
    <property type="match status" value="1"/>
</dbReference>
<dbReference type="CDD" id="cd00090">
    <property type="entry name" value="HTH_ARSR"/>
    <property type="match status" value="1"/>
</dbReference>
<dbReference type="Pfam" id="PF00455">
    <property type="entry name" value="DeoRC"/>
    <property type="match status" value="1"/>
</dbReference>
<dbReference type="Proteomes" id="UP000326702">
    <property type="component" value="Chromosome"/>
</dbReference>
<sequence>MGQLTGDERRRLILETLRSAGHTPATRLAENLGVAPETVRRDLTTLEGHGLVRRTHGGAYPVEGAAFETNLAARSNAWVAEKQRIAAATVEHLGPTESLFLDEGYTQQLIAEELVRSGRVLTVVTASLPAAAALAASPTIEVVILGGRLRPGTLAPVDHWTTSMLEQFVIDLAILGANGITRDKGLTVPNGAVAAVKSTALQVARRKVFVGAHHKFGITSFCRFAQVTDFEALITDTGLPSSEAHRYAALGPQVIRA</sequence>
<dbReference type="PROSITE" id="PS00894">
    <property type="entry name" value="HTH_DEOR_1"/>
    <property type="match status" value="1"/>
</dbReference>
<dbReference type="Pfam" id="PF08220">
    <property type="entry name" value="HTH_DeoR"/>
    <property type="match status" value="1"/>
</dbReference>
<keyword evidence="4" id="KW-0238">DNA-binding</keyword>
<dbReference type="PROSITE" id="PS51000">
    <property type="entry name" value="HTH_DEOR_2"/>
    <property type="match status" value="1"/>
</dbReference>
<evidence type="ECO:0000256" key="6">
    <source>
        <dbReference type="ARBA" id="ARBA00024937"/>
    </source>
</evidence>
<evidence type="ECO:0000313" key="9">
    <source>
        <dbReference type="Proteomes" id="UP000326702"/>
    </source>
</evidence>
<evidence type="ECO:0000313" key="8">
    <source>
        <dbReference type="EMBL" id="QFU98820.1"/>
    </source>
</evidence>
<dbReference type="InterPro" id="IPR036390">
    <property type="entry name" value="WH_DNA-bd_sf"/>
</dbReference>
<dbReference type="KEGG" id="lxl:KDY119_02340"/>